<dbReference type="SMART" id="SM00166">
    <property type="entry name" value="UBX"/>
    <property type="match status" value="1"/>
</dbReference>
<evidence type="ECO:0000313" key="6">
    <source>
        <dbReference type="Proteomes" id="UP001497623"/>
    </source>
</evidence>
<evidence type="ECO:0000256" key="1">
    <source>
        <dbReference type="ARBA" id="ARBA00004496"/>
    </source>
</evidence>
<reference evidence="5 6" key="1">
    <citation type="submission" date="2024-05" db="EMBL/GenBank/DDBJ databases">
        <authorList>
            <person name="Wallberg A."/>
        </authorList>
    </citation>
    <scope>NUCLEOTIDE SEQUENCE [LARGE SCALE GENOMIC DNA]</scope>
</reference>
<feature type="compositionally biased region" description="Basic and acidic residues" evidence="3">
    <location>
        <begin position="1"/>
        <end position="13"/>
    </location>
</feature>
<dbReference type="GO" id="GO:0036435">
    <property type="term" value="F:K48-linked polyubiquitin modification-dependent protein binding"/>
    <property type="evidence" value="ECO:0007669"/>
    <property type="project" value="TreeGrafter"/>
</dbReference>
<keyword evidence="6" id="KW-1185">Reference proteome</keyword>
<dbReference type="GO" id="GO:1903094">
    <property type="term" value="P:negative regulation of protein K48-linked deubiquitination"/>
    <property type="evidence" value="ECO:0007669"/>
    <property type="project" value="TreeGrafter"/>
</dbReference>
<name>A0AAV2Q076_MEGNR</name>
<dbReference type="Gene3D" id="3.10.20.90">
    <property type="entry name" value="Phosphatidylinositol 3-kinase Catalytic Subunit, Chain A, domain 1"/>
    <property type="match status" value="1"/>
</dbReference>
<feature type="non-terminal residue" evidence="5">
    <location>
        <position position="1"/>
    </location>
</feature>
<dbReference type="GO" id="GO:0005634">
    <property type="term" value="C:nucleus"/>
    <property type="evidence" value="ECO:0007669"/>
    <property type="project" value="TreeGrafter"/>
</dbReference>
<accession>A0AAV2Q076</accession>
<evidence type="ECO:0000313" key="5">
    <source>
        <dbReference type="EMBL" id="CAL4068027.1"/>
    </source>
</evidence>
<organism evidence="5 6">
    <name type="scientific">Meganyctiphanes norvegica</name>
    <name type="common">Northern krill</name>
    <name type="synonym">Thysanopoda norvegica</name>
    <dbReference type="NCBI Taxonomy" id="48144"/>
    <lineage>
        <taxon>Eukaryota</taxon>
        <taxon>Metazoa</taxon>
        <taxon>Ecdysozoa</taxon>
        <taxon>Arthropoda</taxon>
        <taxon>Crustacea</taxon>
        <taxon>Multicrustacea</taxon>
        <taxon>Malacostraca</taxon>
        <taxon>Eumalacostraca</taxon>
        <taxon>Eucarida</taxon>
        <taxon>Euphausiacea</taxon>
        <taxon>Euphausiidae</taxon>
        <taxon>Meganyctiphanes</taxon>
    </lineage>
</organism>
<evidence type="ECO:0000256" key="2">
    <source>
        <dbReference type="ARBA" id="ARBA00022490"/>
    </source>
</evidence>
<dbReference type="GO" id="GO:0031397">
    <property type="term" value="P:negative regulation of protein ubiquitination"/>
    <property type="evidence" value="ECO:0007669"/>
    <property type="project" value="TreeGrafter"/>
</dbReference>
<evidence type="ECO:0000256" key="3">
    <source>
        <dbReference type="SAM" id="MobiDB-lite"/>
    </source>
</evidence>
<dbReference type="InterPro" id="IPR029071">
    <property type="entry name" value="Ubiquitin-like_domsf"/>
</dbReference>
<dbReference type="GO" id="GO:0005737">
    <property type="term" value="C:cytoplasm"/>
    <property type="evidence" value="ECO:0007669"/>
    <property type="project" value="UniProtKB-SubCell"/>
</dbReference>
<proteinExistence type="predicted"/>
<comment type="subcellular location">
    <subcellularLocation>
        <location evidence="1">Cytoplasm</location>
    </subcellularLocation>
</comment>
<dbReference type="Pfam" id="PF00789">
    <property type="entry name" value="UBX"/>
    <property type="match status" value="1"/>
</dbReference>
<dbReference type="EMBL" id="CAXKWB010002937">
    <property type="protein sequence ID" value="CAL4068027.1"/>
    <property type="molecule type" value="Genomic_DNA"/>
</dbReference>
<dbReference type="InterPro" id="IPR001012">
    <property type="entry name" value="UBX_dom"/>
</dbReference>
<dbReference type="PANTHER" id="PTHR46340">
    <property type="entry name" value="UBX DOMAIN-CONTAINING PROTEIN 1"/>
    <property type="match status" value="1"/>
</dbReference>
<feature type="non-terminal residue" evidence="5">
    <location>
        <position position="111"/>
    </location>
</feature>
<gene>
    <name evidence="5" type="ORF">MNOR_LOCUS6909</name>
</gene>
<feature type="compositionally biased region" description="Low complexity" evidence="3">
    <location>
        <begin position="23"/>
        <end position="39"/>
    </location>
</feature>
<protein>
    <recommendedName>
        <fullName evidence="4">UBX domain-containing protein</fullName>
    </recommendedName>
</protein>
<dbReference type="Proteomes" id="UP001497623">
    <property type="component" value="Unassembled WGS sequence"/>
</dbReference>
<evidence type="ECO:0000259" key="4">
    <source>
        <dbReference type="PROSITE" id="PS50033"/>
    </source>
</evidence>
<feature type="domain" description="UBX" evidence="4">
    <location>
        <begin position="42"/>
        <end position="111"/>
    </location>
</feature>
<dbReference type="PANTHER" id="PTHR46340:SF1">
    <property type="entry name" value="UBX DOMAIN-CONTAINING PROTEIN 1"/>
    <property type="match status" value="1"/>
</dbReference>
<feature type="region of interest" description="Disordered" evidence="3">
    <location>
        <begin position="1"/>
        <end position="45"/>
    </location>
</feature>
<dbReference type="PROSITE" id="PS50033">
    <property type="entry name" value="UBX"/>
    <property type="match status" value="1"/>
</dbReference>
<comment type="caution">
    <text evidence="5">The sequence shown here is derived from an EMBL/GenBank/DDBJ whole genome shotgun (WGS) entry which is preliminary data.</text>
</comment>
<dbReference type="SUPFAM" id="SSF54236">
    <property type="entry name" value="Ubiquitin-like"/>
    <property type="match status" value="1"/>
</dbReference>
<dbReference type="AlphaFoldDB" id="A0AAV2Q076"/>
<dbReference type="GO" id="GO:0032435">
    <property type="term" value="P:negative regulation of proteasomal ubiquitin-dependent protein catabolic process"/>
    <property type="evidence" value="ECO:0007669"/>
    <property type="project" value="TreeGrafter"/>
</dbReference>
<sequence>KIERDKLARKEKFAPQGSGSSNAAVAEAPKPQAAAAPSAPKKDYTTTRLQIRLPSGTPVIHEFSAKESLSAVRLWISLNRTDGISSDDPFTIATTFPRKVFTEEDMDKPLD</sequence>
<keyword evidence="2" id="KW-0963">Cytoplasm</keyword>